<name>A0A5Q0H260_SACSY</name>
<evidence type="ECO:0000313" key="2">
    <source>
        <dbReference type="EMBL" id="QFZ20219.1"/>
    </source>
</evidence>
<evidence type="ECO:0000259" key="1">
    <source>
        <dbReference type="Pfam" id="PF04738"/>
    </source>
</evidence>
<dbReference type="InterPro" id="IPR006827">
    <property type="entry name" value="Lant_deHydtase_N"/>
</dbReference>
<reference evidence="3" key="1">
    <citation type="journal article" date="2021" name="Curr. Microbiol.">
        <title>Complete genome of nocamycin-producing strain Saccharothrix syringae NRRL B-16468 reveals the biosynthetic potential for secondary metabolites.</title>
        <authorList>
            <person name="Mo X."/>
            <person name="Yang S."/>
        </authorList>
    </citation>
    <scope>NUCLEOTIDE SEQUENCE [LARGE SCALE GENOMIC DNA]</scope>
    <source>
        <strain evidence="3">ATCC 51364 / DSM 43886 / JCM 6844 / KCTC 9398 / NBRC 14523 / NRRL B-16468 / INA 2240</strain>
    </source>
</reference>
<organism evidence="2 3">
    <name type="scientific">Saccharothrix syringae</name>
    <name type="common">Nocardiopsis syringae</name>
    <dbReference type="NCBI Taxonomy" id="103733"/>
    <lineage>
        <taxon>Bacteria</taxon>
        <taxon>Bacillati</taxon>
        <taxon>Actinomycetota</taxon>
        <taxon>Actinomycetes</taxon>
        <taxon>Pseudonocardiales</taxon>
        <taxon>Pseudonocardiaceae</taxon>
        <taxon>Saccharothrix</taxon>
    </lineage>
</organism>
<protein>
    <submittedName>
        <fullName evidence="2">Lantibiotic dehydratase</fullName>
    </submittedName>
</protein>
<dbReference type="OrthoDB" id="4647157at2"/>
<dbReference type="KEGG" id="ssyi:EKG83_24905"/>
<sequence>MGEPGAGERVAGVRRAVVQVALEQAVVQVAVDQAAGGGPVLLRLAGLPASLWAAGACPRLFTALADADAAAAACREHGRTLAARLGDRVVPHPGVTDRERQAVLRVRRAAHNGRPLPDDTTIALARTAAARVDPPSAIGLDRLVARARHHRQAEDRVREDLAAEQHRLAGLPWRLLRSSPVGGAALAHDAADLVADVERRLAAGEPWDGKRLRQRADHLWRLIARGTAKTTPRSWFAHIALVGGTDLPTAVAPTAVAPATVAPATVAPATVAPVAPPGAARPTPTAGPFATHEVPNVHTTRHDPAATTLAPTGLHWSHDGDFVTWAPHPDAPTLLREIRVRDTPALRAVRTALATGPRPHHDLVTTLLGPRADDPAARAALTAFTDHLATLGVLQRCHRVPERTSAWGPPRPRPRTGEDFLDVHRHVTGTPPAPDPTAVRTAVDVLRRLDALIRADTPPPPTTVHDLLDGRPTPLPDLVRRFLAERPDHRPAATDRDTWPVPHDPASGYAELLRRIGHTTEITHDLLDDVGAPRPTTDWPVDCLLRPLPGDPGAVLEAVVPAGVLDARFARGLELLHGNEPAAVTAHREFLRGFEHRRGGRLVEVLVPPHNARSANAVRRPAYTDLWTGDPDAHPYLGRDHPGRYVPLHEITLRRDGRHVVAEARGERLWPVHHATRAPFPPWDLALALLLAAGPRTPDRHRPQPIAAFPDRRHLPRLTAGPVVLTRAQWRVDRDELWAPDADVETRFRALGRLTRARALPRWVFAGAPGDRQVPVDLAGLPALRTLDRLLTADSLVLTEMLPDPTGSPVEDTAGDRLACQLLLRLPVADATDPPPVRVGAAPAADAT</sequence>
<keyword evidence="3" id="KW-1185">Reference proteome</keyword>
<evidence type="ECO:0000313" key="3">
    <source>
        <dbReference type="Proteomes" id="UP000325787"/>
    </source>
</evidence>
<dbReference type="AlphaFoldDB" id="A0A5Q0H260"/>
<feature type="domain" description="Lantibiotic dehydratase N-terminal" evidence="1">
    <location>
        <begin position="561"/>
        <end position="779"/>
    </location>
</feature>
<dbReference type="RefSeq" id="WP_051766674.1">
    <property type="nucleotide sequence ID" value="NZ_CP034550.1"/>
</dbReference>
<accession>A0A5Q0H260</accession>
<dbReference type="Pfam" id="PF04738">
    <property type="entry name" value="Lant_dehydr_N"/>
    <property type="match status" value="1"/>
</dbReference>
<proteinExistence type="predicted"/>
<gene>
    <name evidence="2" type="ORF">EKG83_24905</name>
</gene>
<dbReference type="EMBL" id="CP034550">
    <property type="protein sequence ID" value="QFZ20219.1"/>
    <property type="molecule type" value="Genomic_DNA"/>
</dbReference>
<dbReference type="Proteomes" id="UP000325787">
    <property type="component" value="Chromosome"/>
</dbReference>